<name>A0ABS9X9D8_9ACTN</name>
<dbReference type="InterPro" id="IPR036390">
    <property type="entry name" value="WH_DNA-bd_sf"/>
</dbReference>
<evidence type="ECO:0000256" key="3">
    <source>
        <dbReference type="ARBA" id="ARBA00023125"/>
    </source>
</evidence>
<keyword evidence="3" id="KW-0238">DNA-binding</keyword>
<reference evidence="6" key="1">
    <citation type="submission" date="2022-03" db="EMBL/GenBank/DDBJ databases">
        <title>Streptomyces 7R015 and 7R016 isolated from Barleria lupulina in Thailand.</title>
        <authorList>
            <person name="Kanchanasin P."/>
            <person name="Phongsopitanun W."/>
            <person name="Tanasupawat S."/>
        </authorList>
    </citation>
    <scope>NUCLEOTIDE SEQUENCE</scope>
    <source>
        <strain evidence="6">7R016</strain>
    </source>
</reference>
<dbReference type="Gene3D" id="3.40.190.10">
    <property type="entry name" value="Periplasmic binding protein-like II"/>
    <property type="match status" value="2"/>
</dbReference>
<dbReference type="Proteomes" id="UP001165270">
    <property type="component" value="Unassembled WGS sequence"/>
</dbReference>
<evidence type="ECO:0000256" key="2">
    <source>
        <dbReference type="ARBA" id="ARBA00023015"/>
    </source>
</evidence>
<keyword evidence="2" id="KW-0805">Transcription regulation</keyword>
<dbReference type="Gene3D" id="1.10.10.10">
    <property type="entry name" value="Winged helix-like DNA-binding domain superfamily/Winged helix DNA-binding domain"/>
    <property type="match status" value="1"/>
</dbReference>
<keyword evidence="7" id="KW-1185">Reference proteome</keyword>
<dbReference type="SUPFAM" id="SSF53850">
    <property type="entry name" value="Periplasmic binding protein-like II"/>
    <property type="match status" value="1"/>
</dbReference>
<accession>A0ABS9X9D8</accession>
<dbReference type="InterPro" id="IPR005119">
    <property type="entry name" value="LysR_subst-bd"/>
</dbReference>
<gene>
    <name evidence="6" type="ORF">MQN93_02960</name>
</gene>
<protein>
    <submittedName>
        <fullName evidence="6">LysR substrate-binding domain-containing protein</fullName>
    </submittedName>
</protein>
<dbReference type="Gene3D" id="3.40.190.290">
    <property type="match status" value="1"/>
</dbReference>
<dbReference type="Pfam" id="PF00126">
    <property type="entry name" value="HTH_1"/>
    <property type="match status" value="1"/>
</dbReference>
<dbReference type="PRINTS" id="PR00039">
    <property type="entry name" value="HTHLYSR"/>
</dbReference>
<proteinExistence type="inferred from homology"/>
<dbReference type="SUPFAM" id="SSF46785">
    <property type="entry name" value="Winged helix' DNA-binding domain"/>
    <property type="match status" value="1"/>
</dbReference>
<evidence type="ECO:0000256" key="1">
    <source>
        <dbReference type="ARBA" id="ARBA00009437"/>
    </source>
</evidence>
<evidence type="ECO:0000313" key="7">
    <source>
        <dbReference type="Proteomes" id="UP001165270"/>
    </source>
</evidence>
<evidence type="ECO:0000259" key="5">
    <source>
        <dbReference type="PROSITE" id="PS50931"/>
    </source>
</evidence>
<organism evidence="6 7">
    <name type="scientific">Streptomyces spinosisporus</name>
    <dbReference type="NCBI Taxonomy" id="2927582"/>
    <lineage>
        <taxon>Bacteria</taxon>
        <taxon>Bacillati</taxon>
        <taxon>Actinomycetota</taxon>
        <taxon>Actinomycetes</taxon>
        <taxon>Kitasatosporales</taxon>
        <taxon>Streptomycetaceae</taxon>
        <taxon>Streptomyces</taxon>
    </lineage>
</organism>
<dbReference type="PROSITE" id="PS50931">
    <property type="entry name" value="HTH_LYSR"/>
    <property type="match status" value="1"/>
</dbReference>
<sequence length="277" mass="30112">MDLDLRKVRYFATVAELLHFGRAAERLHIAQPVLSRQIKALEKDLGAALFERDSHGVTLTPAGRQLLDDAGSLLAAADATRRRVRRTARGPGRLVVGFRAGVVVTPAVRAFGAAHPDVDVQTCRVEWDDQERLILDGTVDLAYVRTPIDGTGLKLVPLFGEARLAMLPADHRLAGKQELVLADLAGETWLRYTDTGADEVPIRVVEEKFERVASGAGITLVPASIAAQYSRSDITYVPVTDAEPDRVFLAWETSRRSPLVTAFAEAARSLSRKGPGA</sequence>
<feature type="domain" description="HTH lysR-type" evidence="5">
    <location>
        <begin position="3"/>
        <end position="60"/>
    </location>
</feature>
<dbReference type="RefSeq" id="WP_242708143.1">
    <property type="nucleotide sequence ID" value="NZ_JALDAX010000001.1"/>
</dbReference>
<keyword evidence="4" id="KW-0804">Transcription</keyword>
<dbReference type="PANTHER" id="PTHR30346:SF0">
    <property type="entry name" value="HCA OPERON TRANSCRIPTIONAL ACTIVATOR HCAR"/>
    <property type="match status" value="1"/>
</dbReference>
<comment type="caution">
    <text evidence="6">The sequence shown here is derived from an EMBL/GenBank/DDBJ whole genome shotgun (WGS) entry which is preliminary data.</text>
</comment>
<dbReference type="InterPro" id="IPR036388">
    <property type="entry name" value="WH-like_DNA-bd_sf"/>
</dbReference>
<dbReference type="EMBL" id="JALDAX010000001">
    <property type="protein sequence ID" value="MCI3238681.1"/>
    <property type="molecule type" value="Genomic_DNA"/>
</dbReference>
<dbReference type="PANTHER" id="PTHR30346">
    <property type="entry name" value="TRANSCRIPTIONAL DUAL REGULATOR HCAR-RELATED"/>
    <property type="match status" value="1"/>
</dbReference>
<dbReference type="InterPro" id="IPR000847">
    <property type="entry name" value="LysR_HTH_N"/>
</dbReference>
<dbReference type="Pfam" id="PF03466">
    <property type="entry name" value="LysR_substrate"/>
    <property type="match status" value="1"/>
</dbReference>
<dbReference type="CDD" id="cd08414">
    <property type="entry name" value="PBP2_LTTR_aromatics_like"/>
    <property type="match status" value="1"/>
</dbReference>
<comment type="similarity">
    <text evidence="1">Belongs to the LysR transcriptional regulatory family.</text>
</comment>
<evidence type="ECO:0000313" key="6">
    <source>
        <dbReference type="EMBL" id="MCI3238681.1"/>
    </source>
</evidence>
<evidence type="ECO:0000256" key="4">
    <source>
        <dbReference type="ARBA" id="ARBA00023163"/>
    </source>
</evidence>